<evidence type="ECO:0000313" key="3">
    <source>
        <dbReference type="Proteomes" id="UP000823941"/>
    </source>
</evidence>
<feature type="region of interest" description="Disordered" evidence="1">
    <location>
        <begin position="141"/>
        <end position="161"/>
    </location>
</feature>
<protein>
    <submittedName>
        <fullName evidence="2">Uncharacterized protein</fullName>
    </submittedName>
</protein>
<evidence type="ECO:0000256" key="1">
    <source>
        <dbReference type="SAM" id="MobiDB-lite"/>
    </source>
</evidence>
<reference evidence="2 3" key="1">
    <citation type="submission" date="2021-06" db="EMBL/GenBank/DDBJ databases">
        <title>A haploid diamondback moth (Plutella xylostella L.) genome assembly resolves 31 chromosomes and identifies a diamide resistance mutation.</title>
        <authorList>
            <person name="Ward C.M."/>
            <person name="Perry K.D."/>
            <person name="Baker G."/>
            <person name="Powis K."/>
            <person name="Heckel D.G."/>
            <person name="Baxter S.W."/>
        </authorList>
    </citation>
    <scope>NUCLEOTIDE SEQUENCE [LARGE SCALE GENOMIC DNA]</scope>
    <source>
        <strain evidence="2 3">LV</strain>
        <tissue evidence="2">Single pupa</tissue>
    </source>
</reference>
<sequence>MDKQKTTANGKVVSHRHHNDNLQQPQLDHNIEKRLSHLESEMIRLQTEIDDISSSTETKDGISRCLSTYSGNRTSSMNTQDAKHIFPIMLTNKLSKKNVTQKTIIENKLTHQKEAVENILFEPSGNYTELVINTKQDTTHCRSKIQKNSAKVKTKSKKDTN</sequence>
<comment type="caution">
    <text evidence="2">The sequence shown here is derived from an EMBL/GenBank/DDBJ whole genome shotgun (WGS) entry which is preliminary data.</text>
</comment>
<organism evidence="2 3">
    <name type="scientific">Plutella xylostella</name>
    <name type="common">Diamondback moth</name>
    <name type="synonym">Plutella maculipennis</name>
    <dbReference type="NCBI Taxonomy" id="51655"/>
    <lineage>
        <taxon>Eukaryota</taxon>
        <taxon>Metazoa</taxon>
        <taxon>Ecdysozoa</taxon>
        <taxon>Arthropoda</taxon>
        <taxon>Hexapoda</taxon>
        <taxon>Insecta</taxon>
        <taxon>Pterygota</taxon>
        <taxon>Neoptera</taxon>
        <taxon>Endopterygota</taxon>
        <taxon>Lepidoptera</taxon>
        <taxon>Glossata</taxon>
        <taxon>Ditrysia</taxon>
        <taxon>Yponomeutoidea</taxon>
        <taxon>Plutellidae</taxon>
        <taxon>Plutella</taxon>
    </lineage>
</organism>
<dbReference type="EMBL" id="JAHIBW010000027">
    <property type="protein sequence ID" value="KAG7297073.1"/>
    <property type="molecule type" value="Genomic_DNA"/>
</dbReference>
<keyword evidence="3" id="KW-1185">Reference proteome</keyword>
<proteinExistence type="predicted"/>
<gene>
    <name evidence="2" type="ORF">JYU34_020009</name>
</gene>
<evidence type="ECO:0000313" key="2">
    <source>
        <dbReference type="EMBL" id="KAG7297073.1"/>
    </source>
</evidence>
<accession>A0ABQ7PVR8</accession>
<name>A0ABQ7PVR8_PLUXY</name>
<dbReference type="Proteomes" id="UP000823941">
    <property type="component" value="Chromosome 27"/>
</dbReference>
<feature type="region of interest" description="Disordered" evidence="1">
    <location>
        <begin position="1"/>
        <end position="28"/>
    </location>
</feature>